<feature type="region of interest" description="Domain I, interacts with DnaA modulators" evidence="8">
    <location>
        <begin position="1"/>
        <end position="201"/>
    </location>
</feature>
<dbReference type="InterPro" id="IPR027417">
    <property type="entry name" value="P-loop_NTPase"/>
</dbReference>
<evidence type="ECO:0000256" key="2">
    <source>
        <dbReference type="ARBA" id="ARBA00022490"/>
    </source>
</evidence>
<evidence type="ECO:0000256" key="11">
    <source>
        <dbReference type="RuleBase" id="RU004227"/>
    </source>
</evidence>
<proteinExistence type="inferred from homology"/>
<feature type="binding site" evidence="8">
    <location>
        <position position="268"/>
    </location>
    <ligand>
        <name>ATP</name>
        <dbReference type="ChEBI" id="CHEBI:30616"/>
    </ligand>
</feature>
<feature type="domain" description="Chromosomal replication initiator DnaA C-terminal" evidence="14">
    <location>
        <begin position="469"/>
        <end position="538"/>
    </location>
</feature>
<dbReference type="CDD" id="cd06571">
    <property type="entry name" value="Bac_DnaA_C"/>
    <property type="match status" value="1"/>
</dbReference>
<comment type="caution">
    <text evidence="15">The sequence shown here is derived from an EMBL/GenBank/DDBJ whole genome shotgun (WGS) entry which is preliminary data.</text>
</comment>
<dbReference type="GO" id="GO:0005886">
    <property type="term" value="C:plasma membrane"/>
    <property type="evidence" value="ECO:0007669"/>
    <property type="project" value="TreeGrafter"/>
</dbReference>
<dbReference type="Gene3D" id="3.40.50.300">
    <property type="entry name" value="P-loop containing nucleotide triphosphate hydrolases"/>
    <property type="match status" value="1"/>
</dbReference>
<dbReference type="FunFam" id="1.10.8.60:FF:000003">
    <property type="entry name" value="Chromosomal replication initiator protein DnaA"/>
    <property type="match status" value="1"/>
</dbReference>
<reference evidence="15 16" key="1">
    <citation type="submission" date="2017-10" db="EMBL/GenBank/DDBJ databases">
        <title>Draft genome sequences of strains TRE 1, TRE 9, TRE H and TRI 7, isolated from tamarins, belonging to four potential novel Bifidobacterium species.</title>
        <authorList>
            <person name="Mattarelli P."/>
            <person name="Modesto M."/>
            <person name="Puglisi E."/>
            <person name="Morelli L."/>
            <person name="Spezio C."/>
            <person name="Bonetti A."/>
            <person name="Sandri C."/>
        </authorList>
    </citation>
    <scope>NUCLEOTIDE SEQUENCE [LARGE SCALE GENOMIC DNA]</scope>
    <source>
        <strain evidence="16">TRE1</strain>
    </source>
</reference>
<dbReference type="PANTHER" id="PTHR30050">
    <property type="entry name" value="CHROMOSOMAL REPLICATION INITIATOR PROTEIN DNAA"/>
    <property type="match status" value="1"/>
</dbReference>
<dbReference type="InterPro" id="IPR003593">
    <property type="entry name" value="AAA+_ATPase"/>
</dbReference>
<evidence type="ECO:0000256" key="8">
    <source>
        <dbReference type="HAMAP-Rule" id="MF_00377"/>
    </source>
</evidence>
<evidence type="ECO:0000256" key="7">
    <source>
        <dbReference type="ARBA" id="ARBA00023125"/>
    </source>
</evidence>
<keyword evidence="16" id="KW-1185">Reference proteome</keyword>
<dbReference type="PRINTS" id="PR00051">
    <property type="entry name" value="DNAA"/>
</dbReference>
<evidence type="ECO:0000256" key="5">
    <source>
        <dbReference type="ARBA" id="ARBA00022840"/>
    </source>
</evidence>
<evidence type="ECO:0000256" key="6">
    <source>
        <dbReference type="ARBA" id="ARBA00023121"/>
    </source>
</evidence>
<dbReference type="AlphaFoldDB" id="A0A2M9HC27"/>
<protein>
    <recommendedName>
        <fullName evidence="8 9">Chromosomal replication initiator protein DnaA</fullName>
    </recommendedName>
</protein>
<evidence type="ECO:0000256" key="12">
    <source>
        <dbReference type="SAM" id="MobiDB-lite"/>
    </source>
</evidence>
<dbReference type="SUPFAM" id="SSF52540">
    <property type="entry name" value="P-loop containing nucleoside triphosphate hydrolases"/>
    <property type="match status" value="1"/>
</dbReference>
<accession>A0A2M9HC27</accession>
<feature type="compositionally biased region" description="Low complexity" evidence="12">
    <location>
        <begin position="101"/>
        <end position="143"/>
    </location>
</feature>
<comment type="similarity">
    <text evidence="1 8 11">Belongs to the DnaA family.</text>
</comment>
<name>A0A2M9HC27_9BIFI</name>
<evidence type="ECO:0000256" key="10">
    <source>
        <dbReference type="RuleBase" id="RU000577"/>
    </source>
</evidence>
<dbReference type="PANTHER" id="PTHR30050:SF2">
    <property type="entry name" value="CHROMOSOMAL REPLICATION INITIATOR PROTEIN DNAA"/>
    <property type="match status" value="1"/>
</dbReference>
<keyword evidence="2 8" id="KW-0963">Cytoplasm</keyword>
<evidence type="ECO:0000256" key="1">
    <source>
        <dbReference type="ARBA" id="ARBA00006583"/>
    </source>
</evidence>
<dbReference type="InterPro" id="IPR010921">
    <property type="entry name" value="Trp_repressor/repl_initiator"/>
</dbReference>
<dbReference type="SUPFAM" id="SSF48295">
    <property type="entry name" value="TrpR-like"/>
    <property type="match status" value="1"/>
</dbReference>
<evidence type="ECO:0000256" key="4">
    <source>
        <dbReference type="ARBA" id="ARBA00022741"/>
    </source>
</evidence>
<comment type="domain">
    <text evidence="8">Domain I is involved in oligomerization and binding regulators, domain II is flexibile and of varying length in different bacteria, domain III forms the AAA+ region, while domain IV binds dsDNA.</text>
</comment>
<dbReference type="InterPro" id="IPR013317">
    <property type="entry name" value="DnaA_dom"/>
</dbReference>
<dbReference type="FunFam" id="3.40.50.300:FF:000668">
    <property type="entry name" value="Chromosomal replication initiator protein DnaA"/>
    <property type="match status" value="1"/>
</dbReference>
<evidence type="ECO:0000256" key="3">
    <source>
        <dbReference type="ARBA" id="ARBA00022705"/>
    </source>
</evidence>
<dbReference type="InterPro" id="IPR001957">
    <property type="entry name" value="Chromosome_initiator_DnaA"/>
</dbReference>
<organism evidence="15 16">
    <name type="scientific">Bifidobacterium primatium</name>
    <dbReference type="NCBI Taxonomy" id="2045438"/>
    <lineage>
        <taxon>Bacteria</taxon>
        <taxon>Bacillati</taxon>
        <taxon>Actinomycetota</taxon>
        <taxon>Actinomycetes</taxon>
        <taxon>Bifidobacteriales</taxon>
        <taxon>Bifidobacteriaceae</taxon>
        <taxon>Bifidobacterium</taxon>
    </lineage>
</organism>
<dbReference type="CDD" id="cd00009">
    <property type="entry name" value="AAA"/>
    <property type="match status" value="1"/>
</dbReference>
<dbReference type="HAMAP" id="MF_00377">
    <property type="entry name" value="DnaA_bact"/>
    <property type="match status" value="1"/>
</dbReference>
<comment type="caution">
    <text evidence="8">Lacks conserved residue(s) required for the propagation of feature annotation.</text>
</comment>
<comment type="subunit">
    <text evidence="8">Oligomerizes as a right-handed, spiral filament on DNA at oriC.</text>
</comment>
<sequence>MDAASPAEDAYRIWTVACDSLRHDDTLSPRDMSCVEDITPVSVFDSMIVLNASNEITRITIENKEAVLHALQAANGGEPLIPLIKIVPHAPSTQSDGGGSPSRSGRGSSNRSRSGGSGVSSRQSSAKSGKSSTRSSGKSNSGRASDRSGAKSSGRGESASRFANSAKTFNDLPKMPSGGKFVQEKLDDFSDVAVKNPLENTIAVPGVPAGGTKVARDEETHLNRNATFDTFVPGDSNRFARAVALAVAEAPGRAFNPLCVYGGSGLGKTHLLNAIGNYALREDPSLKVRYVNSEEFTNEFIESLQGEAQANGLIAEFNRRYREVDVLLIDDIQFLGGKEATLEQFFHTFNALHDANKQIVIASDVAPKNLKGFEARLISRFDSGLSVDVKPPDRETRIAILRMKAQISNLEIPNDVLDLIAEQVTDNIRELEGALTRVTAMASLNNQAITRTLAEQTLQDFFTTEVEIKPTDIITQVAQYFQLSFDDLVGPWRAKNVALARQIAMYMTRELTSLSLVDIGEIFGGRDHSTVMHAYKKIQAGMAQKREVYNYVNELTGRIKRHTNPGA</sequence>
<keyword evidence="4 8" id="KW-0547">Nucleotide-binding</keyword>
<dbReference type="Pfam" id="PF00308">
    <property type="entry name" value="Bac_DnaA"/>
    <property type="match status" value="1"/>
</dbReference>
<dbReference type="InterPro" id="IPR020591">
    <property type="entry name" value="Chromosome_initiator_DnaA-like"/>
</dbReference>
<feature type="binding site" evidence="8">
    <location>
        <position position="267"/>
    </location>
    <ligand>
        <name>ATP</name>
        <dbReference type="ChEBI" id="CHEBI:30616"/>
    </ligand>
</feature>
<evidence type="ECO:0000313" key="15">
    <source>
        <dbReference type="EMBL" id="PJM74350.1"/>
    </source>
</evidence>
<feature type="domain" description="AAA+ ATPase" evidence="13">
    <location>
        <begin position="254"/>
        <end position="393"/>
    </location>
</feature>
<dbReference type="OrthoDB" id="9807019at2"/>
<comment type="subcellular location">
    <subcellularLocation>
        <location evidence="8">Cytoplasm</location>
    </subcellularLocation>
</comment>
<evidence type="ECO:0000259" key="14">
    <source>
        <dbReference type="SMART" id="SM00760"/>
    </source>
</evidence>
<dbReference type="PROSITE" id="PS01008">
    <property type="entry name" value="DNAA"/>
    <property type="match status" value="1"/>
</dbReference>
<evidence type="ECO:0000313" key="16">
    <source>
        <dbReference type="Proteomes" id="UP000229095"/>
    </source>
</evidence>
<dbReference type="NCBIfam" id="TIGR00362">
    <property type="entry name" value="DnaA"/>
    <property type="match status" value="1"/>
</dbReference>
<dbReference type="SMART" id="SM00382">
    <property type="entry name" value="AAA"/>
    <property type="match status" value="1"/>
</dbReference>
<keyword evidence="7 8" id="KW-0238">DNA-binding</keyword>
<keyword evidence="5 8" id="KW-0067">ATP-binding</keyword>
<dbReference type="GO" id="GO:0003688">
    <property type="term" value="F:DNA replication origin binding"/>
    <property type="evidence" value="ECO:0007669"/>
    <property type="project" value="UniProtKB-UniRule"/>
</dbReference>
<dbReference type="Gene3D" id="1.10.1750.10">
    <property type="match status" value="1"/>
</dbReference>
<dbReference type="Proteomes" id="UP000229095">
    <property type="component" value="Unassembled WGS sequence"/>
</dbReference>
<dbReference type="InterPro" id="IPR013159">
    <property type="entry name" value="DnaA_C"/>
</dbReference>
<dbReference type="GO" id="GO:0006270">
    <property type="term" value="P:DNA replication initiation"/>
    <property type="evidence" value="ECO:0007669"/>
    <property type="project" value="UniProtKB-UniRule"/>
</dbReference>
<feature type="binding site" evidence="8">
    <location>
        <position position="265"/>
    </location>
    <ligand>
        <name>ATP</name>
        <dbReference type="ChEBI" id="CHEBI:30616"/>
    </ligand>
</feature>
<evidence type="ECO:0000259" key="13">
    <source>
        <dbReference type="SMART" id="SM00382"/>
    </source>
</evidence>
<keyword evidence="6 8" id="KW-0446">Lipid-binding</keyword>
<dbReference type="EMBL" id="PEBI01000001">
    <property type="protein sequence ID" value="PJM74350.1"/>
    <property type="molecule type" value="Genomic_DNA"/>
</dbReference>
<comment type="function">
    <text evidence="8 10">Plays an essential role in the initiation and regulation of chromosomal replication. ATP-DnaA binds to the origin of replication (oriC) to initiate formation of the DNA replication initiation complex once per cell cycle. Binds the DnaA box (a 9 base pair repeat at the origin) and separates the double-stranded (ds)DNA. Forms a right-handed helical filament on oriC DNA; dsDNA binds to the exterior of the filament while single-stranded (ss)DNA is stabiized in the filament's interior. The ATP-DnaA-oriC complex binds and stabilizes one strand of the AT-rich DNA unwinding element (DUE), permitting loading of DNA polymerase. After initiation quickly degrades to an ADP-DnaA complex that is not apt for DNA replication. Binds acidic phospholipids.</text>
</comment>
<dbReference type="SMART" id="SM00760">
    <property type="entry name" value="Bac_DnaA_C"/>
    <property type="match status" value="1"/>
</dbReference>
<dbReference type="Pfam" id="PF08299">
    <property type="entry name" value="Bac_DnaA_C"/>
    <property type="match status" value="1"/>
</dbReference>
<evidence type="ECO:0000256" key="9">
    <source>
        <dbReference type="NCBIfam" id="TIGR00362"/>
    </source>
</evidence>
<dbReference type="GO" id="GO:0006275">
    <property type="term" value="P:regulation of DNA replication"/>
    <property type="evidence" value="ECO:0007669"/>
    <property type="project" value="UniProtKB-UniRule"/>
</dbReference>
<feature type="region of interest" description="Domain IV, binds dsDNA" evidence="8">
    <location>
        <begin position="443"/>
        <end position="567"/>
    </location>
</feature>
<feature type="binding site" evidence="8">
    <location>
        <position position="269"/>
    </location>
    <ligand>
        <name>ATP</name>
        <dbReference type="ChEBI" id="CHEBI:30616"/>
    </ligand>
</feature>
<dbReference type="Gene3D" id="1.10.8.60">
    <property type="match status" value="1"/>
</dbReference>
<dbReference type="GO" id="GO:0005737">
    <property type="term" value="C:cytoplasm"/>
    <property type="evidence" value="ECO:0007669"/>
    <property type="project" value="UniProtKB-SubCell"/>
</dbReference>
<keyword evidence="3 8" id="KW-0235">DNA replication</keyword>
<dbReference type="GO" id="GO:0005524">
    <property type="term" value="F:ATP binding"/>
    <property type="evidence" value="ECO:0007669"/>
    <property type="project" value="UniProtKB-UniRule"/>
</dbReference>
<dbReference type="InterPro" id="IPR018312">
    <property type="entry name" value="Chromosome_initiator_DnaA_CS"/>
</dbReference>
<gene>
    <name evidence="8" type="primary">dnaA</name>
    <name evidence="15" type="ORF">CS006_03610</name>
</gene>
<feature type="region of interest" description="Disordered" evidence="12">
    <location>
        <begin position="89"/>
        <end position="179"/>
    </location>
</feature>
<dbReference type="GO" id="GO:0008289">
    <property type="term" value="F:lipid binding"/>
    <property type="evidence" value="ECO:0007669"/>
    <property type="project" value="UniProtKB-KW"/>
</dbReference>